<sequence>MGSNQPRLLNAMRLLWPTFLSFLAPVLASIIVIDDENGASDGSRVVYSGPWLSGAIANCQTPLCASPSPGIASEETYTSSVFSKNSSSRQPTYPYNATVTFTGVSVLVKSILSNSLDHPTHLYRGETQMFFWIDDRIVGNYTHAPTGAGGFLANQTVFAVGDLDMQSHTLTVSNGQTNGQDSLVILDSIWYSVDEDLSKLATGSVGAASFSAAGAAATLSPSTTPVAASGHSSNAATIVGALVGVLAVLLLALIAFLWMRHRGRPPKSNVPLSKTVLAPFNGLWKAARRSSKPQPDMAPVPFTTSTTPAVTVSSPPPPPAERRPRPRTAPVPSSSQSRLSRISFNPNLLVSRMRRQPPAPIATAPVQSASPVIPSSGPLMRQTSLPPENIASIQAWQQQTLEATAGQPPIHPLDMSEVDLSSHYDDSSSGVPPPPPPPPPVAVPRSPQPQRRFTVMNN</sequence>
<dbReference type="Proteomes" id="UP000613580">
    <property type="component" value="Unassembled WGS sequence"/>
</dbReference>
<feature type="compositionally biased region" description="Low complexity" evidence="1">
    <location>
        <begin position="328"/>
        <end position="343"/>
    </location>
</feature>
<accession>A0A8H6WBM9</accession>
<dbReference type="AlphaFoldDB" id="A0A8H6WBM9"/>
<proteinExistence type="predicted"/>
<dbReference type="OrthoDB" id="3245657at2759"/>
<feature type="compositionally biased region" description="Low complexity" evidence="1">
    <location>
        <begin position="443"/>
        <end position="452"/>
    </location>
</feature>
<feature type="transmembrane region" description="Helical" evidence="2">
    <location>
        <begin position="235"/>
        <end position="258"/>
    </location>
</feature>
<evidence type="ECO:0000256" key="2">
    <source>
        <dbReference type="SAM" id="Phobius"/>
    </source>
</evidence>
<feature type="region of interest" description="Disordered" evidence="1">
    <location>
        <begin position="288"/>
        <end position="343"/>
    </location>
</feature>
<comment type="caution">
    <text evidence="4">The sequence shown here is derived from an EMBL/GenBank/DDBJ whole genome shotgun (WGS) entry which is preliminary data.</text>
</comment>
<reference evidence="4" key="1">
    <citation type="submission" date="2020-05" db="EMBL/GenBank/DDBJ databases">
        <title>Mycena genomes resolve the evolution of fungal bioluminescence.</title>
        <authorList>
            <person name="Tsai I.J."/>
        </authorList>
    </citation>
    <scope>NUCLEOTIDE SEQUENCE</scope>
    <source>
        <strain evidence="4">110903Hualien_Pintung</strain>
    </source>
</reference>
<feature type="compositionally biased region" description="Low complexity" evidence="1">
    <location>
        <begin position="299"/>
        <end position="313"/>
    </location>
</feature>
<evidence type="ECO:0000313" key="4">
    <source>
        <dbReference type="EMBL" id="KAF7310426.1"/>
    </source>
</evidence>
<evidence type="ECO:0008006" key="6">
    <source>
        <dbReference type="Google" id="ProtNLM"/>
    </source>
</evidence>
<keyword evidence="2" id="KW-0472">Membrane</keyword>
<dbReference type="EMBL" id="JACAZE010000007">
    <property type="protein sequence ID" value="KAF7310426.1"/>
    <property type="molecule type" value="Genomic_DNA"/>
</dbReference>
<gene>
    <name evidence="4" type="ORF">HMN09_00584600</name>
</gene>
<keyword evidence="3" id="KW-0732">Signal</keyword>
<protein>
    <recommendedName>
        <fullName evidence="6">Concanavalin A-like lectin/glucanase</fullName>
    </recommendedName>
</protein>
<feature type="region of interest" description="Disordered" evidence="1">
    <location>
        <begin position="361"/>
        <end position="384"/>
    </location>
</feature>
<organism evidence="4 5">
    <name type="scientific">Mycena chlorophos</name>
    <name type="common">Agaric fungus</name>
    <name type="synonym">Agaricus chlorophos</name>
    <dbReference type="NCBI Taxonomy" id="658473"/>
    <lineage>
        <taxon>Eukaryota</taxon>
        <taxon>Fungi</taxon>
        <taxon>Dikarya</taxon>
        <taxon>Basidiomycota</taxon>
        <taxon>Agaricomycotina</taxon>
        <taxon>Agaricomycetes</taxon>
        <taxon>Agaricomycetidae</taxon>
        <taxon>Agaricales</taxon>
        <taxon>Marasmiineae</taxon>
        <taxon>Mycenaceae</taxon>
        <taxon>Mycena</taxon>
    </lineage>
</organism>
<evidence type="ECO:0000256" key="1">
    <source>
        <dbReference type="SAM" id="MobiDB-lite"/>
    </source>
</evidence>
<feature type="signal peptide" evidence="3">
    <location>
        <begin position="1"/>
        <end position="28"/>
    </location>
</feature>
<keyword evidence="5" id="KW-1185">Reference proteome</keyword>
<feature type="compositionally biased region" description="Pro residues" evidence="1">
    <location>
        <begin position="431"/>
        <end position="442"/>
    </location>
</feature>
<name>A0A8H6WBM9_MYCCL</name>
<keyword evidence="2" id="KW-0812">Transmembrane</keyword>
<keyword evidence="2" id="KW-1133">Transmembrane helix</keyword>
<feature type="chain" id="PRO_5034180798" description="Concanavalin A-like lectin/glucanase" evidence="3">
    <location>
        <begin position="29"/>
        <end position="458"/>
    </location>
</feature>
<evidence type="ECO:0000313" key="5">
    <source>
        <dbReference type="Proteomes" id="UP000613580"/>
    </source>
</evidence>
<evidence type="ECO:0000256" key="3">
    <source>
        <dbReference type="SAM" id="SignalP"/>
    </source>
</evidence>
<feature type="region of interest" description="Disordered" evidence="1">
    <location>
        <begin position="402"/>
        <end position="458"/>
    </location>
</feature>